<proteinExistence type="predicted"/>
<evidence type="ECO:0000313" key="1">
    <source>
        <dbReference type="EMBL" id="KAB8222942.1"/>
    </source>
</evidence>
<sequence>MPQVNPFKKLVEVVRKVKCVIEPRKGLPKGMSVHRFFELMDEVDDALANNGNNEIALAYSKLTMDDIEKHFGIPREPVPLLFPSLGMPVPEALAKDLDDLRCTTKGSIENEALSRVRINLILQAVLKERRRLAPPQAQIMYLGFETPLSSIISQKVILRGEADYTVWYTDHRKETNQLVIVEAKKARHVTMGLPQLLGYMASVQVARRTTQKSKITVFGALTDGYQWDFVYLNENSKYSWITFRWDSGQSPHIWDILYWMVASAEVQSPRGSDSS</sequence>
<evidence type="ECO:0000313" key="2">
    <source>
        <dbReference type="Proteomes" id="UP000326799"/>
    </source>
</evidence>
<gene>
    <name evidence="1" type="ORF">BDV33DRAFT_201081</name>
</gene>
<dbReference type="AlphaFoldDB" id="A0A5N6EZG5"/>
<dbReference type="EMBL" id="ML733409">
    <property type="protein sequence ID" value="KAB8222942.1"/>
    <property type="molecule type" value="Genomic_DNA"/>
</dbReference>
<accession>A0A5N6EZG5</accession>
<organism evidence="1 2">
    <name type="scientific">Aspergillus novoparasiticus</name>
    <dbReference type="NCBI Taxonomy" id="986946"/>
    <lineage>
        <taxon>Eukaryota</taxon>
        <taxon>Fungi</taxon>
        <taxon>Dikarya</taxon>
        <taxon>Ascomycota</taxon>
        <taxon>Pezizomycotina</taxon>
        <taxon>Eurotiomycetes</taxon>
        <taxon>Eurotiomycetidae</taxon>
        <taxon>Eurotiales</taxon>
        <taxon>Aspergillaceae</taxon>
        <taxon>Aspergillus</taxon>
        <taxon>Aspergillus subgen. Circumdati</taxon>
    </lineage>
</organism>
<evidence type="ECO:0008006" key="3">
    <source>
        <dbReference type="Google" id="ProtNLM"/>
    </source>
</evidence>
<protein>
    <recommendedName>
        <fullName evidence="3">Fungal-type protein kinase domain-containing protein</fullName>
    </recommendedName>
</protein>
<dbReference type="Proteomes" id="UP000326799">
    <property type="component" value="Unassembled WGS sequence"/>
</dbReference>
<reference evidence="1 2" key="1">
    <citation type="submission" date="2019-04" db="EMBL/GenBank/DDBJ databases">
        <title>Fungal friends and foes A comparative genomics study of 23 Aspergillus species from section Flavi.</title>
        <authorList>
            <consortium name="DOE Joint Genome Institute"/>
            <person name="Kjaerbolling I."/>
            <person name="Vesth T.C."/>
            <person name="Frisvad J.C."/>
            <person name="Nybo J.L."/>
            <person name="Theobald S."/>
            <person name="Kildgaard S."/>
            <person name="Petersen T.I."/>
            <person name="Kuo A."/>
            <person name="Sato A."/>
            <person name="Lyhne E.K."/>
            <person name="Kogle M.E."/>
            <person name="Wiebenga A."/>
            <person name="Kun R.S."/>
            <person name="Lubbers R.J."/>
            <person name="Makela M.R."/>
            <person name="Barry K."/>
            <person name="Chovatia M."/>
            <person name="Clum A."/>
            <person name="Daum C."/>
            <person name="Haridas S."/>
            <person name="He G."/>
            <person name="LaButti K."/>
            <person name="Lipzen A."/>
            <person name="Mondo S."/>
            <person name="Pangilinan J."/>
            <person name="Riley R."/>
            <person name="Salamov A."/>
            <person name="Simmons B.A."/>
            <person name="Magnuson J.K."/>
            <person name="Henrissat B."/>
            <person name="Mortensen U.H."/>
            <person name="Larsen T.O."/>
            <person name="De vries R.P."/>
            <person name="Grigoriev I.V."/>
            <person name="Machida M."/>
            <person name="Baker S.E."/>
            <person name="Andersen M.R."/>
        </authorList>
    </citation>
    <scope>NUCLEOTIDE SEQUENCE [LARGE SCALE GENOMIC DNA]</scope>
    <source>
        <strain evidence="1 2">CBS 126849</strain>
    </source>
</reference>
<keyword evidence="2" id="KW-1185">Reference proteome</keyword>
<name>A0A5N6EZG5_9EURO</name>